<dbReference type="Pfam" id="PF03797">
    <property type="entry name" value="Autotransporter"/>
    <property type="match status" value="1"/>
</dbReference>
<dbReference type="InterPro" id="IPR011050">
    <property type="entry name" value="Pectin_lyase_fold/virulence"/>
</dbReference>
<gene>
    <name evidence="2" type="ORF">NE675_10650</name>
</gene>
<dbReference type="InterPro" id="IPR004899">
    <property type="entry name" value="Pertactin_central"/>
</dbReference>
<dbReference type="InterPro" id="IPR006315">
    <property type="entry name" value="OM_autotransptr_brl_dom"/>
</dbReference>
<keyword evidence="3" id="KW-1185">Reference proteome</keyword>
<evidence type="ECO:0000313" key="3">
    <source>
        <dbReference type="Proteomes" id="UP001206692"/>
    </source>
</evidence>
<sequence length="835" mass="91500">MESDADFQMEAQTISGNMQRMTMVAGGSNFNLKADDLQWGAPVGQSVEAVAPKNDPMLTSMISAGRSSTVKLDLGNSAKLANEITGTLLYTNFGSLTMNAGDSIYLHNTGYKSDDKFQSLIRLQGGTIDLTAGEGILLDNKGAIAVLSEYYGEVNFNGKTAINGAGIGAFAPGGGIINFNGNTVMSQVGTGASASESGTINFNGNTVMSQVDIGALTETDSDPWAEELTKINFEDDVVIDQAETGVSASYNSDIVFNKGLSIDAKDNAFYTESAGRIQALATGEDKVIKGNMQALNGQIDVLLDTEKSSFTGATELQKIEKVYSWDDEEYEDDDIIYDDEEDWDDEDDGDDWEMPYVEETPTINLTLKNGAVWNVTGDSTLTNLENDSFVNLSNTDRTGTSLTAQTLSGTGTMVMDLDWNSNGGAKEKTDNSDYLNVTESATGTQALVTDKASMHLDAMGVDDRLYFATLTNSDAVFTSPITQRNVQKGHLYDYIIGINSETTATTDTSDTAETVADRAAVDTTTDWFFGTIGYTESPIVETGRINSQIMYDLVTDVDTLNKRMGDVRHMNTDPDGWWARTTYTHQDRDSYSGHSNRFELGKDFVMTRSDGSTVHQGTVFTYLRSTDSFADGNGKYNRYSGALYHTWLGNDGRYVDFVGRIGKVMGNSHTFLVNGDQSDSSFGTWYQQASVETGRNYDLKDGWYFEPQAQLQYTHMNSKSYTSSDGINHDLDSVNSFIGRLGFRLGQNINEKTSWYVKGDILHEFSGDGGIMLTSSNGLERINYSRDGKDTWYDLGAGLTTELSPASSLWFEFERKFSGTYSNDWEFNGGIAWKF</sequence>
<dbReference type="InterPro" id="IPR003991">
    <property type="entry name" value="Pertactin_virulence_factor"/>
</dbReference>
<dbReference type="RefSeq" id="WP_172980576.1">
    <property type="nucleotide sequence ID" value="NZ_JAJCIO010000030.1"/>
</dbReference>
<dbReference type="Gene3D" id="2.160.20.20">
    <property type="match status" value="1"/>
</dbReference>
<dbReference type="Proteomes" id="UP001206692">
    <property type="component" value="Unassembled WGS sequence"/>
</dbReference>
<evidence type="ECO:0000313" key="2">
    <source>
        <dbReference type="EMBL" id="MCQ5343475.1"/>
    </source>
</evidence>
<feature type="domain" description="Autotransporter" evidence="1">
    <location>
        <begin position="570"/>
        <end position="835"/>
    </location>
</feature>
<accession>A0ABT1SW11</accession>
<protein>
    <submittedName>
        <fullName evidence="2">Autotransporter outer membrane beta-barrel domain-containing protein</fullName>
    </submittedName>
</protein>
<dbReference type="InterPro" id="IPR036709">
    <property type="entry name" value="Autotransporte_beta_dom_sf"/>
</dbReference>
<evidence type="ECO:0000259" key="1">
    <source>
        <dbReference type="PROSITE" id="PS51208"/>
    </source>
</evidence>
<dbReference type="NCBIfam" id="TIGR01414">
    <property type="entry name" value="autotrans_barl"/>
    <property type="match status" value="1"/>
</dbReference>
<dbReference type="EMBL" id="JANGEW010000024">
    <property type="protein sequence ID" value="MCQ5343475.1"/>
    <property type="molecule type" value="Genomic_DNA"/>
</dbReference>
<comment type="caution">
    <text evidence="2">The sequence shown here is derived from an EMBL/GenBank/DDBJ whole genome shotgun (WGS) entry which is preliminary data.</text>
</comment>
<dbReference type="PRINTS" id="PR01484">
    <property type="entry name" value="PRTACTNFAMLY"/>
</dbReference>
<dbReference type="SUPFAM" id="SSF103515">
    <property type="entry name" value="Autotransporter"/>
    <property type="match status" value="1"/>
</dbReference>
<proteinExistence type="predicted"/>
<dbReference type="PROSITE" id="PS51208">
    <property type="entry name" value="AUTOTRANSPORTER"/>
    <property type="match status" value="1"/>
</dbReference>
<dbReference type="InterPro" id="IPR005546">
    <property type="entry name" value="Autotransporte_beta"/>
</dbReference>
<dbReference type="Gene3D" id="2.40.128.130">
    <property type="entry name" value="Autotransporter beta-domain"/>
    <property type="match status" value="1"/>
</dbReference>
<organism evidence="2 3">
    <name type="scientific">Megasphaera massiliensis</name>
    <dbReference type="NCBI Taxonomy" id="1232428"/>
    <lineage>
        <taxon>Bacteria</taxon>
        <taxon>Bacillati</taxon>
        <taxon>Bacillota</taxon>
        <taxon>Negativicutes</taxon>
        <taxon>Veillonellales</taxon>
        <taxon>Veillonellaceae</taxon>
        <taxon>Megasphaera</taxon>
    </lineage>
</organism>
<dbReference type="SMART" id="SM00869">
    <property type="entry name" value="Autotransporter"/>
    <property type="match status" value="1"/>
</dbReference>
<dbReference type="InterPro" id="IPR012332">
    <property type="entry name" value="Autotransporter_pectin_lyase_C"/>
</dbReference>
<dbReference type="SUPFAM" id="SSF51126">
    <property type="entry name" value="Pectin lyase-like"/>
    <property type="match status" value="1"/>
</dbReference>
<dbReference type="Pfam" id="PF03212">
    <property type="entry name" value="Pertactin"/>
    <property type="match status" value="1"/>
</dbReference>
<reference evidence="2 3" key="1">
    <citation type="submission" date="2022-06" db="EMBL/GenBank/DDBJ databases">
        <title>Isolation of gut microbiota from human fecal samples.</title>
        <authorList>
            <person name="Pamer E.G."/>
            <person name="Barat B."/>
            <person name="Waligurski E."/>
            <person name="Medina S."/>
            <person name="Paddock L."/>
            <person name="Mostad J."/>
        </authorList>
    </citation>
    <scope>NUCLEOTIDE SEQUENCE [LARGE SCALE GENOMIC DNA]</scope>
    <source>
        <strain evidence="2 3">DFI.1.1</strain>
    </source>
</reference>
<name>A0ABT1SW11_9FIRM</name>